<dbReference type="RefSeq" id="WP_368505406.1">
    <property type="nucleotide sequence ID" value="NZ_CP162551.1"/>
</dbReference>
<evidence type="ECO:0000256" key="6">
    <source>
        <dbReference type="SAM" id="Phobius"/>
    </source>
</evidence>
<dbReference type="EMBL" id="CP162551">
    <property type="protein sequence ID" value="XDI38081.1"/>
    <property type="molecule type" value="Genomic_DNA"/>
</dbReference>
<feature type="transmembrane region" description="Helical" evidence="6">
    <location>
        <begin position="130"/>
        <end position="152"/>
    </location>
</feature>
<feature type="transmembrane region" description="Helical" evidence="6">
    <location>
        <begin position="66"/>
        <end position="88"/>
    </location>
</feature>
<evidence type="ECO:0000256" key="2">
    <source>
        <dbReference type="ARBA" id="ARBA00022475"/>
    </source>
</evidence>
<comment type="subcellular location">
    <subcellularLocation>
        <location evidence="1">Cell membrane</location>
        <topology evidence="1">Multi-pass membrane protein</topology>
    </subcellularLocation>
</comment>
<dbReference type="GO" id="GO:0071555">
    <property type="term" value="P:cell wall organization"/>
    <property type="evidence" value="ECO:0007669"/>
    <property type="project" value="InterPro"/>
</dbReference>
<dbReference type="GO" id="GO:0005886">
    <property type="term" value="C:plasma membrane"/>
    <property type="evidence" value="ECO:0007669"/>
    <property type="project" value="UniProtKB-SubCell"/>
</dbReference>
<keyword evidence="8" id="KW-0675">Receptor</keyword>
<dbReference type="GO" id="GO:0000155">
    <property type="term" value="F:phosphorelay sensor kinase activity"/>
    <property type="evidence" value="ECO:0007669"/>
    <property type="project" value="InterPro"/>
</dbReference>
<keyword evidence="2" id="KW-1003">Cell membrane</keyword>
<evidence type="ECO:0000256" key="3">
    <source>
        <dbReference type="ARBA" id="ARBA00022692"/>
    </source>
</evidence>
<feature type="domain" description="Signal transduction histidine kinase 5TM receptor LytS transmembrane region" evidence="7">
    <location>
        <begin position="22"/>
        <end position="149"/>
    </location>
</feature>
<protein>
    <submittedName>
        <fullName evidence="8">LytS/YhcK type 5TM receptor domain-containing protein</fullName>
    </submittedName>
</protein>
<keyword evidence="3 6" id="KW-0812">Transmembrane</keyword>
<accession>A0AB39BW08</accession>
<evidence type="ECO:0000256" key="4">
    <source>
        <dbReference type="ARBA" id="ARBA00022989"/>
    </source>
</evidence>
<evidence type="ECO:0000313" key="8">
    <source>
        <dbReference type="EMBL" id="XDI38081.1"/>
    </source>
</evidence>
<feature type="transmembrane region" description="Helical" evidence="6">
    <location>
        <begin position="100"/>
        <end position="124"/>
    </location>
</feature>
<keyword evidence="5 6" id="KW-0472">Membrane</keyword>
<evidence type="ECO:0000256" key="1">
    <source>
        <dbReference type="ARBA" id="ARBA00004651"/>
    </source>
</evidence>
<feature type="transmembrane region" description="Helical" evidence="6">
    <location>
        <begin position="6"/>
        <end position="24"/>
    </location>
</feature>
<name>A0AB39BW08_9BACI</name>
<keyword evidence="4 6" id="KW-1133">Transmembrane helix</keyword>
<dbReference type="InterPro" id="IPR011620">
    <property type="entry name" value="Sig_transdc_His_kinase_LytS_TM"/>
</dbReference>
<sequence>MKMIETLLANILFLLFGMFIYLLIIEYKKTTMGNQALLVLVAASILLLCMTLPIPIGNGFIFDLRYIPFIIASLYGGFFVAIPLYLVLNVYRFIIGGPGFMPSLLLSSLALVTIPFLHTSFLALKSIKKVIFATVIAFLHVFFYLSSLSFFFSSLTREFYQTAALVTALQTFGTGFVMTLLVFFLNARDNSS</sequence>
<reference evidence="8" key="1">
    <citation type="submission" date="2024-07" db="EMBL/GenBank/DDBJ databases">
        <title>Identification and characteristics of an arsenic-resistant bacterial isolate, which belongs to a novel species.</title>
        <authorList>
            <person name="Juszczyk A."/>
            <person name="Kowalczyk A."/>
            <person name="Was K."/>
            <person name="Kosowicz W."/>
            <person name="Budzyn A."/>
            <person name="Latowski D."/>
        </authorList>
    </citation>
    <scope>NUCLEOTIDE SEQUENCE</scope>
    <source>
        <strain evidence="8">As8PL</strain>
    </source>
</reference>
<dbReference type="Pfam" id="PF07694">
    <property type="entry name" value="5TM-5TMR_LYT"/>
    <property type="match status" value="1"/>
</dbReference>
<organism evidence="8">
    <name type="scientific">Alkalihalophilus sp. As8PL</name>
    <dbReference type="NCBI Taxonomy" id="3237103"/>
    <lineage>
        <taxon>Bacteria</taxon>
        <taxon>Bacillati</taxon>
        <taxon>Bacillota</taxon>
        <taxon>Bacilli</taxon>
        <taxon>Bacillales</taxon>
        <taxon>Bacillaceae</taxon>
        <taxon>Alkalihalophilus</taxon>
    </lineage>
</organism>
<proteinExistence type="predicted"/>
<evidence type="ECO:0000259" key="7">
    <source>
        <dbReference type="Pfam" id="PF07694"/>
    </source>
</evidence>
<dbReference type="AlphaFoldDB" id="A0AB39BW08"/>
<evidence type="ECO:0000256" key="5">
    <source>
        <dbReference type="ARBA" id="ARBA00023136"/>
    </source>
</evidence>
<feature type="transmembrane region" description="Helical" evidence="6">
    <location>
        <begin position="164"/>
        <end position="185"/>
    </location>
</feature>
<gene>
    <name evidence="8" type="ORF">AB3N04_07100</name>
</gene>
<feature type="transmembrane region" description="Helical" evidence="6">
    <location>
        <begin position="36"/>
        <end position="54"/>
    </location>
</feature>